<dbReference type="InterPro" id="IPR028987">
    <property type="entry name" value="ATP_synth_B-like_membr_sf"/>
</dbReference>
<keyword evidence="3" id="KW-0406">Ion transport</keyword>
<gene>
    <name evidence="6" type="ORF">H9697_07390</name>
</gene>
<evidence type="ECO:0000313" key="7">
    <source>
        <dbReference type="Proteomes" id="UP000823902"/>
    </source>
</evidence>
<dbReference type="GO" id="GO:0006754">
    <property type="term" value="P:ATP biosynthetic process"/>
    <property type="evidence" value="ECO:0007669"/>
    <property type="project" value="UniProtKB-KW"/>
</dbReference>
<keyword evidence="5" id="KW-0175">Coiled coil</keyword>
<dbReference type="SUPFAM" id="SSF81573">
    <property type="entry name" value="F1F0 ATP synthase subunit B, membrane domain"/>
    <property type="match status" value="1"/>
</dbReference>
<keyword evidence="4" id="KW-0066">ATP synthesis</keyword>
<keyword evidence="1" id="KW-0813">Transport</keyword>
<keyword evidence="2" id="KW-0375">Hydrogen ion transport</keyword>
<name>A0A9D2QA30_9FIRM</name>
<accession>A0A9D2QA30</accession>
<evidence type="ECO:0000256" key="1">
    <source>
        <dbReference type="ARBA" id="ARBA00022448"/>
    </source>
</evidence>
<dbReference type="Gene3D" id="1.20.5.2950">
    <property type="match status" value="1"/>
</dbReference>
<evidence type="ECO:0000256" key="2">
    <source>
        <dbReference type="ARBA" id="ARBA00022781"/>
    </source>
</evidence>
<evidence type="ECO:0000256" key="5">
    <source>
        <dbReference type="SAM" id="Coils"/>
    </source>
</evidence>
<dbReference type="Proteomes" id="UP000823902">
    <property type="component" value="Unassembled WGS sequence"/>
</dbReference>
<evidence type="ECO:0008006" key="8">
    <source>
        <dbReference type="Google" id="ProtNLM"/>
    </source>
</evidence>
<comment type="caution">
    <text evidence="6">The sequence shown here is derived from an EMBL/GenBank/DDBJ whole genome shotgun (WGS) entry which is preliminary data.</text>
</comment>
<evidence type="ECO:0000256" key="4">
    <source>
        <dbReference type="ARBA" id="ARBA00023310"/>
    </source>
</evidence>
<evidence type="ECO:0000256" key="3">
    <source>
        <dbReference type="ARBA" id="ARBA00023065"/>
    </source>
</evidence>
<reference evidence="6" key="1">
    <citation type="journal article" date="2021" name="PeerJ">
        <title>Extensive microbial diversity within the chicken gut microbiome revealed by metagenomics and culture.</title>
        <authorList>
            <person name="Gilroy R."/>
            <person name="Ravi A."/>
            <person name="Getino M."/>
            <person name="Pursley I."/>
            <person name="Horton D.L."/>
            <person name="Alikhan N.F."/>
            <person name="Baker D."/>
            <person name="Gharbi K."/>
            <person name="Hall N."/>
            <person name="Watson M."/>
            <person name="Adriaenssens E.M."/>
            <person name="Foster-Nyarko E."/>
            <person name="Jarju S."/>
            <person name="Secka A."/>
            <person name="Antonio M."/>
            <person name="Oren A."/>
            <person name="Chaudhuri R.R."/>
            <person name="La Ragione R."/>
            <person name="Hildebrand F."/>
            <person name="Pallen M.J."/>
        </authorList>
    </citation>
    <scope>NUCLEOTIDE SEQUENCE</scope>
    <source>
        <strain evidence="6">CHK196-7946</strain>
    </source>
</reference>
<dbReference type="EMBL" id="DWVY01000038">
    <property type="protein sequence ID" value="HJC74753.1"/>
    <property type="molecule type" value="Genomic_DNA"/>
</dbReference>
<reference evidence="6" key="2">
    <citation type="submission" date="2021-04" db="EMBL/GenBank/DDBJ databases">
        <authorList>
            <person name="Gilroy R."/>
        </authorList>
    </citation>
    <scope>NUCLEOTIDE SEQUENCE</scope>
    <source>
        <strain evidence="6">CHK196-7946</strain>
    </source>
</reference>
<evidence type="ECO:0000313" key="6">
    <source>
        <dbReference type="EMBL" id="HJC74753.1"/>
    </source>
</evidence>
<organism evidence="6 7">
    <name type="scientific">Candidatus Mediterraneibacter faecavium</name>
    <dbReference type="NCBI Taxonomy" id="2838668"/>
    <lineage>
        <taxon>Bacteria</taxon>
        <taxon>Bacillati</taxon>
        <taxon>Bacillota</taxon>
        <taxon>Clostridia</taxon>
        <taxon>Lachnospirales</taxon>
        <taxon>Lachnospiraceae</taxon>
        <taxon>Mediterraneibacter</taxon>
    </lineage>
</organism>
<sequence length="119" mass="13471">MEKLRKQTGSGKVVDKIMVEETIRTIRKTEKQAQEIVENARQESECIRKEAEERSGQIREEIIRNAREEAAAVMEQAHVSGDESARGAEAVIRSDTDRLKTSAKEKEKEAVEMVISMLV</sequence>
<dbReference type="GO" id="GO:1902600">
    <property type="term" value="P:proton transmembrane transport"/>
    <property type="evidence" value="ECO:0007669"/>
    <property type="project" value="UniProtKB-KW"/>
</dbReference>
<protein>
    <recommendedName>
        <fullName evidence="8">V-type ATP synthase subunit H</fullName>
    </recommendedName>
</protein>
<proteinExistence type="predicted"/>
<dbReference type="AlphaFoldDB" id="A0A9D2QA30"/>
<feature type="coiled-coil region" evidence="5">
    <location>
        <begin position="19"/>
        <end position="50"/>
    </location>
</feature>